<dbReference type="InterPro" id="IPR006058">
    <property type="entry name" value="2Fe2S_fd_BS"/>
</dbReference>
<dbReference type="PROSITE" id="PS51085">
    <property type="entry name" value="2FE2S_FER_2"/>
    <property type="match status" value="1"/>
</dbReference>
<dbReference type="Gene3D" id="3.30.530.20">
    <property type="match status" value="1"/>
</dbReference>
<reference evidence="7 8" key="1">
    <citation type="submission" date="2016-06" db="EMBL/GenBank/DDBJ databases">
        <title>Complete genome sequences of Bordetella bronchialis and Bordetella flabilis.</title>
        <authorList>
            <person name="LiPuma J.J."/>
            <person name="Spilker T."/>
        </authorList>
    </citation>
    <scope>NUCLEOTIDE SEQUENCE [LARGE SCALE GENOMIC DNA]</scope>
    <source>
        <strain evidence="7 8">AU17976</strain>
    </source>
</reference>
<feature type="domain" description="2Fe-2S ferredoxin-type" evidence="6">
    <location>
        <begin position="2"/>
        <end position="78"/>
    </location>
</feature>
<dbReference type="CDD" id="cd07823">
    <property type="entry name" value="SRPBCC_5"/>
    <property type="match status" value="1"/>
</dbReference>
<dbReference type="InterPro" id="IPR036884">
    <property type="entry name" value="2Fe-2S-bd_dom_sf"/>
</dbReference>
<dbReference type="Gene3D" id="1.10.150.120">
    <property type="entry name" value="[2Fe-2S]-binding domain"/>
    <property type="match status" value="1"/>
</dbReference>
<proteinExistence type="predicted"/>
<keyword evidence="3" id="KW-0560">Oxidoreductase</keyword>
<evidence type="ECO:0000313" key="8">
    <source>
        <dbReference type="Proteomes" id="UP000092213"/>
    </source>
</evidence>
<dbReference type="EMBL" id="CP016171">
    <property type="protein sequence ID" value="ANN72050.1"/>
    <property type="molecule type" value="Genomic_DNA"/>
</dbReference>
<dbReference type="InterPro" id="IPR051452">
    <property type="entry name" value="Diverse_Oxidoreductases"/>
</dbReference>
<keyword evidence="5" id="KW-0411">Iron-sulfur</keyword>
<dbReference type="InterPro" id="IPR023393">
    <property type="entry name" value="START-like_dom_sf"/>
</dbReference>
<organism evidence="7 8">
    <name type="scientific">Bordetella bronchialis</name>
    <dbReference type="NCBI Taxonomy" id="463025"/>
    <lineage>
        <taxon>Bacteria</taxon>
        <taxon>Pseudomonadati</taxon>
        <taxon>Pseudomonadota</taxon>
        <taxon>Betaproteobacteria</taxon>
        <taxon>Burkholderiales</taxon>
        <taxon>Alcaligenaceae</taxon>
        <taxon>Bordetella</taxon>
    </lineage>
</organism>
<dbReference type="Pfam" id="PF01799">
    <property type="entry name" value="Fer2_2"/>
    <property type="match status" value="1"/>
</dbReference>
<accession>A0A193FWP4</accession>
<protein>
    <submittedName>
        <fullName evidence="7">Carbon monoxide dehydrogenase</fullName>
    </submittedName>
</protein>
<dbReference type="FunFam" id="3.10.20.30:FF:000020">
    <property type="entry name" value="Xanthine dehydrogenase iron-sulfur subunit"/>
    <property type="match status" value="1"/>
</dbReference>
<dbReference type="SUPFAM" id="SSF47741">
    <property type="entry name" value="CO dehydrogenase ISP C-domain like"/>
    <property type="match status" value="1"/>
</dbReference>
<evidence type="ECO:0000313" key="7">
    <source>
        <dbReference type="EMBL" id="ANN72050.1"/>
    </source>
</evidence>
<keyword evidence="2" id="KW-0479">Metal-binding</keyword>
<evidence type="ECO:0000256" key="3">
    <source>
        <dbReference type="ARBA" id="ARBA00023002"/>
    </source>
</evidence>
<dbReference type="Pfam" id="PF00111">
    <property type="entry name" value="Fer2"/>
    <property type="match status" value="1"/>
</dbReference>
<dbReference type="AlphaFoldDB" id="A0A193FWP4"/>
<evidence type="ECO:0000256" key="5">
    <source>
        <dbReference type="ARBA" id="ARBA00023014"/>
    </source>
</evidence>
<evidence type="ECO:0000256" key="4">
    <source>
        <dbReference type="ARBA" id="ARBA00023004"/>
    </source>
</evidence>
<dbReference type="InterPro" id="IPR012675">
    <property type="entry name" value="Beta-grasp_dom_sf"/>
</dbReference>
<dbReference type="STRING" id="463025.BAU08_12530"/>
<dbReference type="Proteomes" id="UP000092213">
    <property type="component" value="Chromosome"/>
</dbReference>
<dbReference type="GO" id="GO:0051537">
    <property type="term" value="F:2 iron, 2 sulfur cluster binding"/>
    <property type="evidence" value="ECO:0007669"/>
    <property type="project" value="UniProtKB-KW"/>
</dbReference>
<keyword evidence="4" id="KW-0408">Iron</keyword>
<dbReference type="PANTHER" id="PTHR44379">
    <property type="entry name" value="OXIDOREDUCTASE WITH IRON-SULFUR SUBUNIT"/>
    <property type="match status" value="1"/>
</dbReference>
<dbReference type="PANTHER" id="PTHR44379:SF8">
    <property type="entry name" value="XANTHINE DEHYDROGENASE IRON-SULFUR-BINDING SUBUNIT XDHC-RELATED"/>
    <property type="match status" value="1"/>
</dbReference>
<dbReference type="GO" id="GO:0016491">
    <property type="term" value="F:oxidoreductase activity"/>
    <property type="evidence" value="ECO:0007669"/>
    <property type="project" value="UniProtKB-KW"/>
</dbReference>
<name>A0A193FWP4_9BORD</name>
<dbReference type="CDD" id="cd00207">
    <property type="entry name" value="fer2"/>
    <property type="match status" value="1"/>
</dbReference>
<sequence length="426" mass="44531">MTQVTMEVNGRRVAEEAPARMHLGDFLRDRLRLTGTHLGCEHGVCGACTVLVDGQPVRSCISYAVACDGRRVTTIEGYDADPVMRRLREAFTRHHALQCGYCTPGMLATARDIVLRLPDADEARVRVELSGNLCRCTGYMGIVAAVMSVLGALREAPDTEVEQLRAAVRRGDGGTPAKAPAAFEVFTATAATAGPAAAAAAAAAIAAKDARPAGVEAGSAARPAAVAGDATASSGAPAGAAAGKTNRIDGTFDVPFPAGQVWAFMADLPAVAACLPGAAIEEQQGDRVKGTISVKFGPMRAAFNGAARLDRDDAAMRAVFRGAGQDTVSRSRANGDIVYRVEDAGNGGARVRVEMAYSLQGPLAQFSRSGLVQDFVRRMIADFGRNVAARMAGTADAQPAPASFNASGMFFQVLWARIRRWFGRGG</sequence>
<dbReference type="SUPFAM" id="SSF55961">
    <property type="entry name" value="Bet v1-like"/>
    <property type="match status" value="1"/>
</dbReference>
<evidence type="ECO:0000256" key="1">
    <source>
        <dbReference type="ARBA" id="ARBA00022714"/>
    </source>
</evidence>
<evidence type="ECO:0000259" key="6">
    <source>
        <dbReference type="PROSITE" id="PS51085"/>
    </source>
</evidence>
<dbReference type="SUPFAM" id="SSF54292">
    <property type="entry name" value="2Fe-2S ferredoxin-like"/>
    <property type="match status" value="1"/>
</dbReference>
<gene>
    <name evidence="7" type="ORF">BAU08_12530</name>
</gene>
<evidence type="ECO:0000256" key="2">
    <source>
        <dbReference type="ARBA" id="ARBA00022723"/>
    </source>
</evidence>
<dbReference type="InterPro" id="IPR001041">
    <property type="entry name" value="2Fe-2S_ferredoxin-type"/>
</dbReference>
<dbReference type="GO" id="GO:0046872">
    <property type="term" value="F:metal ion binding"/>
    <property type="evidence" value="ECO:0007669"/>
    <property type="project" value="UniProtKB-KW"/>
</dbReference>
<dbReference type="InterPro" id="IPR002888">
    <property type="entry name" value="2Fe-2S-bd"/>
</dbReference>
<dbReference type="Gene3D" id="3.10.20.30">
    <property type="match status" value="1"/>
</dbReference>
<dbReference type="InterPro" id="IPR036010">
    <property type="entry name" value="2Fe-2S_ferredoxin-like_sf"/>
</dbReference>
<dbReference type="InterPro" id="IPR010419">
    <property type="entry name" value="CO_DH_gsu"/>
</dbReference>
<dbReference type="RefSeq" id="WP_066669553.1">
    <property type="nucleotide sequence ID" value="NZ_CP016171.1"/>
</dbReference>
<dbReference type="PROSITE" id="PS00197">
    <property type="entry name" value="2FE2S_FER_1"/>
    <property type="match status" value="1"/>
</dbReference>
<keyword evidence="1" id="KW-0001">2Fe-2S</keyword>
<dbReference type="Pfam" id="PF06240">
    <property type="entry name" value="COXG"/>
    <property type="match status" value="1"/>
</dbReference>